<dbReference type="CDD" id="cd08054">
    <property type="entry name" value="gp6"/>
    <property type="match status" value="1"/>
</dbReference>
<evidence type="ECO:0000313" key="2">
    <source>
        <dbReference type="Proteomes" id="UP000051783"/>
    </source>
</evidence>
<accession>A0A0R2MNM7</accession>
<proteinExistence type="predicted"/>
<dbReference type="OrthoDB" id="2142412at2"/>
<name>A0A0R2MNM7_9LACO</name>
<dbReference type="Proteomes" id="UP000051783">
    <property type="component" value="Unassembled WGS sequence"/>
</dbReference>
<dbReference type="Gene3D" id="1.10.3230.30">
    <property type="entry name" value="Phage gp6-like head-tail connector protein"/>
    <property type="match status" value="1"/>
</dbReference>
<dbReference type="InterPro" id="IPR006450">
    <property type="entry name" value="Phage_HK97_gp6-like"/>
</dbReference>
<protein>
    <submittedName>
        <fullName evidence="1">Uncharacterized protein</fullName>
    </submittedName>
</protein>
<dbReference type="RefSeq" id="WP_057705554.1">
    <property type="nucleotide sequence ID" value="NZ_JQCL01000019.1"/>
</dbReference>
<gene>
    <name evidence="1" type="ORF">IV64_GL001720</name>
</gene>
<evidence type="ECO:0000313" key="1">
    <source>
        <dbReference type="EMBL" id="KRO14236.1"/>
    </source>
</evidence>
<dbReference type="NCBIfam" id="TIGR01560">
    <property type="entry name" value="put_DNA_pack"/>
    <property type="match status" value="1"/>
</dbReference>
<dbReference type="EMBL" id="JQCL01000019">
    <property type="protein sequence ID" value="KRO14236.1"/>
    <property type="molecule type" value="Genomic_DNA"/>
</dbReference>
<dbReference type="AlphaFoldDB" id="A0A0R2MNM7"/>
<reference evidence="1 2" key="1">
    <citation type="journal article" date="2015" name="Genome Announc.">
        <title>Expanding the biotechnology potential of lactobacilli through comparative genomics of 213 strains and associated genera.</title>
        <authorList>
            <person name="Sun Z."/>
            <person name="Harris H.M."/>
            <person name="McCann A."/>
            <person name="Guo C."/>
            <person name="Argimon S."/>
            <person name="Zhang W."/>
            <person name="Yang X."/>
            <person name="Jeffery I.B."/>
            <person name="Cooney J.C."/>
            <person name="Kagawa T.F."/>
            <person name="Liu W."/>
            <person name="Song Y."/>
            <person name="Salvetti E."/>
            <person name="Wrobel A."/>
            <person name="Rasinkangas P."/>
            <person name="Parkhill J."/>
            <person name="Rea M.C."/>
            <person name="O'Sullivan O."/>
            <person name="Ritari J."/>
            <person name="Douillard F.P."/>
            <person name="Paul Ross R."/>
            <person name="Yang R."/>
            <person name="Briner A.E."/>
            <person name="Felis G.E."/>
            <person name="de Vos W.M."/>
            <person name="Barrangou R."/>
            <person name="Klaenhammer T.R."/>
            <person name="Caufield P.W."/>
            <person name="Cui Y."/>
            <person name="Zhang H."/>
            <person name="O'Toole P.W."/>
        </authorList>
    </citation>
    <scope>NUCLEOTIDE SEQUENCE [LARGE SCALE GENOMIC DNA]</scope>
    <source>
        <strain evidence="1 2">LMG 26013</strain>
    </source>
</reference>
<comment type="caution">
    <text evidence="1">The sequence shown here is derived from an EMBL/GenBank/DDBJ whole genome shotgun (WGS) entry which is preliminary data.</text>
</comment>
<dbReference type="PATRIC" id="fig|942150.3.peg.1785"/>
<dbReference type="STRING" id="942150.IV64_GL001720"/>
<sequence>MADVAGVSPKDMQDYLSLDDDVDTSILKDLIEEAEDGIISDIGLDVNVDKYRSYKQFNQAVKTMVDFNYFNRGNLAELKLAYPPSYLLMINRIRWKIRRDSNEDVS</sequence>
<keyword evidence="2" id="KW-1185">Reference proteome</keyword>
<organism evidence="1 2">
    <name type="scientific">Lactiplantibacillus xiangfangensis</name>
    <dbReference type="NCBI Taxonomy" id="942150"/>
    <lineage>
        <taxon>Bacteria</taxon>
        <taxon>Bacillati</taxon>
        <taxon>Bacillota</taxon>
        <taxon>Bacilli</taxon>
        <taxon>Lactobacillales</taxon>
        <taxon>Lactobacillaceae</taxon>
        <taxon>Lactiplantibacillus</taxon>
    </lineage>
</organism>